<sequence>MFKRSYRSSHFFGTTDEDLLFLVRTIAEEKKGSWDVTHDVFNRIAPHNRTFDSLKCKWSKMNKAEVEQRVQQLGMEAEKEKVRTLLEETCHRQDMEYASSYRTTRKETRLSTSSLPEDTTLGLMRSPTLSTTSANTLNSNDAFEPYAAVLDNAAAPLAPTPTRNWTASFIDDEPILPAFDSTVSPVSVMTASQGISVGGLAPLVPSMRQPYVSPSIHDETLSLAGIMHDFDSTPLLPLETAVMPTFEAFSYDHTMSSSMYDMMMPTTAPMAPNFDGTFISSAESSSATLSWTDTTEINTFLQGIGNGGLLESDSWSTAIVTLQNTMAGNSMYSYLAEELDYTMRDEPSLYGFI</sequence>
<dbReference type="AlphaFoldDB" id="A0A2T2MZ90"/>
<evidence type="ECO:0000313" key="2">
    <source>
        <dbReference type="EMBL" id="PSN58541.1"/>
    </source>
</evidence>
<proteinExistence type="predicted"/>
<organism evidence="2 3">
    <name type="scientific">Corynespora cassiicola Philippines</name>
    <dbReference type="NCBI Taxonomy" id="1448308"/>
    <lineage>
        <taxon>Eukaryota</taxon>
        <taxon>Fungi</taxon>
        <taxon>Dikarya</taxon>
        <taxon>Ascomycota</taxon>
        <taxon>Pezizomycotina</taxon>
        <taxon>Dothideomycetes</taxon>
        <taxon>Pleosporomycetidae</taxon>
        <taxon>Pleosporales</taxon>
        <taxon>Corynesporascaceae</taxon>
        <taxon>Corynespora</taxon>
    </lineage>
</organism>
<evidence type="ECO:0000313" key="3">
    <source>
        <dbReference type="Proteomes" id="UP000240883"/>
    </source>
</evidence>
<accession>A0A2T2MZ90</accession>
<reference evidence="2 3" key="1">
    <citation type="journal article" date="2018" name="Front. Microbiol.">
        <title>Genome-Wide Analysis of Corynespora cassiicola Leaf Fall Disease Putative Effectors.</title>
        <authorList>
            <person name="Lopez D."/>
            <person name="Ribeiro S."/>
            <person name="Label P."/>
            <person name="Fumanal B."/>
            <person name="Venisse J.S."/>
            <person name="Kohler A."/>
            <person name="de Oliveira R.R."/>
            <person name="Labutti K."/>
            <person name="Lipzen A."/>
            <person name="Lail K."/>
            <person name="Bauer D."/>
            <person name="Ohm R.A."/>
            <person name="Barry K.W."/>
            <person name="Spatafora J."/>
            <person name="Grigoriev I.V."/>
            <person name="Martin F.M."/>
            <person name="Pujade-Renaud V."/>
        </authorList>
    </citation>
    <scope>NUCLEOTIDE SEQUENCE [LARGE SCALE GENOMIC DNA]</scope>
    <source>
        <strain evidence="2 3">Philippines</strain>
    </source>
</reference>
<gene>
    <name evidence="2" type="ORF">BS50DRAFT_627182</name>
</gene>
<name>A0A2T2MZ90_CORCC</name>
<dbReference type="EMBL" id="KZ678317">
    <property type="protein sequence ID" value="PSN58541.1"/>
    <property type="molecule type" value="Genomic_DNA"/>
</dbReference>
<feature type="region of interest" description="Disordered" evidence="1">
    <location>
        <begin position="101"/>
        <end position="132"/>
    </location>
</feature>
<keyword evidence="3" id="KW-1185">Reference proteome</keyword>
<dbReference type="Proteomes" id="UP000240883">
    <property type="component" value="Unassembled WGS sequence"/>
</dbReference>
<protein>
    <submittedName>
        <fullName evidence="2">Uncharacterized protein</fullName>
    </submittedName>
</protein>
<evidence type="ECO:0000256" key="1">
    <source>
        <dbReference type="SAM" id="MobiDB-lite"/>
    </source>
</evidence>